<proteinExistence type="predicted"/>
<name>A0A7C4Y6S6_UNCW3</name>
<dbReference type="AlphaFoldDB" id="A0A7C4Y6S6"/>
<dbReference type="NCBIfam" id="TIGR04183">
    <property type="entry name" value="Por_Secre_tail"/>
    <property type="match status" value="1"/>
</dbReference>
<evidence type="ECO:0000313" key="2">
    <source>
        <dbReference type="EMBL" id="HGW92443.1"/>
    </source>
</evidence>
<organism evidence="2">
    <name type="scientific">candidate division WOR-3 bacterium</name>
    <dbReference type="NCBI Taxonomy" id="2052148"/>
    <lineage>
        <taxon>Bacteria</taxon>
        <taxon>Bacteria division WOR-3</taxon>
    </lineage>
</organism>
<gene>
    <name evidence="2" type="ORF">ENV67_07905</name>
</gene>
<reference evidence="2" key="1">
    <citation type="journal article" date="2020" name="mSystems">
        <title>Genome- and Community-Level Interaction Insights into Carbon Utilization and Element Cycling Functions of Hydrothermarchaeota in Hydrothermal Sediment.</title>
        <authorList>
            <person name="Zhou Z."/>
            <person name="Liu Y."/>
            <person name="Xu W."/>
            <person name="Pan J."/>
            <person name="Luo Z.H."/>
            <person name="Li M."/>
        </authorList>
    </citation>
    <scope>NUCLEOTIDE SEQUENCE [LARGE SCALE GENOMIC DNA]</scope>
    <source>
        <strain evidence="2">SpSt-780</strain>
    </source>
</reference>
<dbReference type="Pfam" id="PF18962">
    <property type="entry name" value="Por_Secre_tail"/>
    <property type="match status" value="1"/>
</dbReference>
<accession>A0A7C4Y6S6</accession>
<dbReference type="EMBL" id="DTHG01000096">
    <property type="protein sequence ID" value="HGW92443.1"/>
    <property type="molecule type" value="Genomic_DNA"/>
</dbReference>
<evidence type="ECO:0000259" key="1">
    <source>
        <dbReference type="Pfam" id="PF18962"/>
    </source>
</evidence>
<protein>
    <submittedName>
        <fullName evidence="2">T9SS type A sorting domain-containing protein</fullName>
    </submittedName>
</protein>
<sequence length="78" mass="8968">MIPTGIEETEKQFRVWPTIVTQELNVDGTKSIEIYDITGKKVSEQYVNRGKIHLSLSNGIYFIKPKGSFRLEKIVKVK</sequence>
<comment type="caution">
    <text evidence="2">The sequence shown here is derived from an EMBL/GenBank/DDBJ whole genome shotgun (WGS) entry which is preliminary data.</text>
</comment>
<feature type="domain" description="Secretion system C-terminal sorting" evidence="1">
    <location>
        <begin position="20"/>
        <end position="66"/>
    </location>
</feature>
<dbReference type="InterPro" id="IPR026444">
    <property type="entry name" value="Secre_tail"/>
</dbReference>